<dbReference type="InterPro" id="IPR024491">
    <property type="entry name" value="Se_SelK/SelG"/>
</dbReference>
<dbReference type="InterPro" id="IPR013766">
    <property type="entry name" value="Thioredoxin_domain"/>
</dbReference>
<keyword evidence="2" id="KW-1015">Disulfide bond</keyword>
<accession>A0A136J981</accession>
<dbReference type="CDD" id="cd02947">
    <property type="entry name" value="TRX_family"/>
    <property type="match status" value="1"/>
</dbReference>
<feature type="region of interest" description="Disordered" evidence="3">
    <location>
        <begin position="184"/>
        <end position="220"/>
    </location>
</feature>
<proteinExistence type="inferred from homology"/>
<keyword evidence="6" id="KW-1185">Reference proteome</keyword>
<feature type="region of interest" description="Disordered" evidence="3">
    <location>
        <begin position="119"/>
        <end position="139"/>
    </location>
</feature>
<evidence type="ECO:0000313" key="5">
    <source>
        <dbReference type="EMBL" id="KXJ93733.1"/>
    </source>
</evidence>
<dbReference type="PANTHER" id="PTHR46115">
    <property type="entry name" value="THIOREDOXIN-LIKE PROTEIN 1"/>
    <property type="match status" value="1"/>
</dbReference>
<dbReference type="OrthoDB" id="2121326at2759"/>
<dbReference type="Gene3D" id="3.40.30.10">
    <property type="entry name" value="Glutaredoxin"/>
    <property type="match status" value="1"/>
</dbReference>
<evidence type="ECO:0000313" key="6">
    <source>
        <dbReference type="Proteomes" id="UP000070501"/>
    </source>
</evidence>
<gene>
    <name evidence="5" type="ORF">Micbo1qcDRAFT_193110</name>
</gene>
<organism evidence="5 6">
    <name type="scientific">Microdochium bolleyi</name>
    <dbReference type="NCBI Taxonomy" id="196109"/>
    <lineage>
        <taxon>Eukaryota</taxon>
        <taxon>Fungi</taxon>
        <taxon>Dikarya</taxon>
        <taxon>Ascomycota</taxon>
        <taxon>Pezizomycotina</taxon>
        <taxon>Sordariomycetes</taxon>
        <taxon>Xylariomycetidae</taxon>
        <taxon>Xylariales</taxon>
        <taxon>Microdochiaceae</taxon>
        <taxon>Microdochium</taxon>
    </lineage>
</organism>
<dbReference type="InterPro" id="IPR017937">
    <property type="entry name" value="Thioredoxin_CS"/>
</dbReference>
<dbReference type="Proteomes" id="UP000070501">
    <property type="component" value="Unassembled WGS sequence"/>
</dbReference>
<feature type="compositionally biased region" description="Gly residues" evidence="3">
    <location>
        <begin position="123"/>
        <end position="139"/>
    </location>
</feature>
<dbReference type="PROSITE" id="PS51352">
    <property type="entry name" value="THIOREDOXIN_2"/>
    <property type="match status" value="1"/>
</dbReference>
<evidence type="ECO:0000256" key="2">
    <source>
        <dbReference type="ARBA" id="ARBA00023157"/>
    </source>
</evidence>
<dbReference type="PROSITE" id="PS00194">
    <property type="entry name" value="THIOREDOXIN_1"/>
    <property type="match status" value="1"/>
</dbReference>
<reference evidence="6" key="1">
    <citation type="submission" date="2016-02" db="EMBL/GenBank/DDBJ databases">
        <title>Draft genome sequence of Microdochium bolleyi, a fungal endophyte of beachgrass.</title>
        <authorList>
            <consortium name="DOE Joint Genome Institute"/>
            <person name="David A.S."/>
            <person name="May G."/>
            <person name="Haridas S."/>
            <person name="Lim J."/>
            <person name="Wang M."/>
            <person name="Labutti K."/>
            <person name="Lipzen A."/>
            <person name="Barry K."/>
            <person name="Grigoriev I.V."/>
        </authorList>
    </citation>
    <scope>NUCLEOTIDE SEQUENCE [LARGE SCALE GENOMIC DNA]</scope>
    <source>
        <strain evidence="6">J235TASD1</strain>
    </source>
</reference>
<dbReference type="InParanoid" id="A0A136J981"/>
<sequence>MTVEIGSTGEWDRILGGNTVVVADFHATWCGPCKMIAPTFESLSSKYAKPGKIAFCKIDVDSQRDIAQRYSVRSMPTFIIFRGGSEHKKIAGADPGKLTSEVSEAVKLAGAAAGPSFSTPGRTLGGAPGHKLGSRGGAGRGWSIPSPTKFFNALITFFGLYFASLISFDPYKAAENSSYNVNRPQAAGGPVRAGGQKVGGAGGAARPSGGVRTLADLGGS</sequence>
<dbReference type="EMBL" id="KQ964247">
    <property type="protein sequence ID" value="KXJ93733.1"/>
    <property type="molecule type" value="Genomic_DNA"/>
</dbReference>
<comment type="similarity">
    <text evidence="1">Belongs to the thioredoxin family.</text>
</comment>
<evidence type="ECO:0000256" key="1">
    <source>
        <dbReference type="ARBA" id="ARBA00008987"/>
    </source>
</evidence>
<evidence type="ECO:0000259" key="4">
    <source>
        <dbReference type="PROSITE" id="PS51352"/>
    </source>
</evidence>
<evidence type="ECO:0000256" key="3">
    <source>
        <dbReference type="SAM" id="MobiDB-lite"/>
    </source>
</evidence>
<dbReference type="Pfam" id="PF00085">
    <property type="entry name" value="Thioredoxin"/>
    <property type="match status" value="1"/>
</dbReference>
<dbReference type="Pfam" id="PF10961">
    <property type="entry name" value="SelK_SelG"/>
    <property type="match status" value="1"/>
</dbReference>
<dbReference type="InterPro" id="IPR036249">
    <property type="entry name" value="Thioredoxin-like_sf"/>
</dbReference>
<dbReference type="PRINTS" id="PR00421">
    <property type="entry name" value="THIOREDOXIN"/>
</dbReference>
<dbReference type="STRING" id="196109.A0A136J981"/>
<dbReference type="AlphaFoldDB" id="A0A136J981"/>
<protein>
    <submittedName>
        <fullName evidence="5">Thioredoxin-like protein</fullName>
    </submittedName>
</protein>
<feature type="domain" description="Thioredoxin" evidence="4">
    <location>
        <begin position="1"/>
        <end position="114"/>
    </location>
</feature>
<dbReference type="SUPFAM" id="SSF52833">
    <property type="entry name" value="Thioredoxin-like"/>
    <property type="match status" value="1"/>
</dbReference>
<name>A0A136J981_9PEZI</name>